<keyword evidence="2" id="KW-1185">Reference proteome</keyword>
<dbReference type="Proteomes" id="UP000801492">
    <property type="component" value="Unassembled WGS sequence"/>
</dbReference>
<protein>
    <submittedName>
        <fullName evidence="1">Uncharacterized protein</fullName>
    </submittedName>
</protein>
<proteinExistence type="predicted"/>
<organism evidence="1 2">
    <name type="scientific">Ignelater luminosus</name>
    <name type="common">Cucubano</name>
    <name type="synonym">Pyrophorus luminosus</name>
    <dbReference type="NCBI Taxonomy" id="2038154"/>
    <lineage>
        <taxon>Eukaryota</taxon>
        <taxon>Metazoa</taxon>
        <taxon>Ecdysozoa</taxon>
        <taxon>Arthropoda</taxon>
        <taxon>Hexapoda</taxon>
        <taxon>Insecta</taxon>
        <taxon>Pterygota</taxon>
        <taxon>Neoptera</taxon>
        <taxon>Endopterygota</taxon>
        <taxon>Coleoptera</taxon>
        <taxon>Polyphaga</taxon>
        <taxon>Elateriformia</taxon>
        <taxon>Elateroidea</taxon>
        <taxon>Elateridae</taxon>
        <taxon>Agrypninae</taxon>
        <taxon>Pyrophorini</taxon>
        <taxon>Ignelater</taxon>
    </lineage>
</organism>
<evidence type="ECO:0000313" key="2">
    <source>
        <dbReference type="Proteomes" id="UP000801492"/>
    </source>
</evidence>
<accession>A0A8K0CWW4</accession>
<comment type="caution">
    <text evidence="1">The sequence shown here is derived from an EMBL/GenBank/DDBJ whole genome shotgun (WGS) entry which is preliminary data.</text>
</comment>
<dbReference type="OrthoDB" id="8197645at2759"/>
<reference evidence="1" key="1">
    <citation type="submission" date="2019-08" db="EMBL/GenBank/DDBJ databases">
        <title>The genome of the North American firefly Photinus pyralis.</title>
        <authorList>
            <consortium name="Photinus pyralis genome working group"/>
            <person name="Fallon T.R."/>
            <person name="Sander Lower S.E."/>
            <person name="Weng J.-K."/>
        </authorList>
    </citation>
    <scope>NUCLEOTIDE SEQUENCE</scope>
    <source>
        <strain evidence="1">TRF0915ILg1</strain>
        <tissue evidence="1">Whole body</tissue>
    </source>
</reference>
<sequence length="92" mass="10528">MLEEALQMIYDDNLDPEGIYIKLPEANTFTGVDSGEEDDKELADNINRNQLQARTEIALKDSSDLEDIKAAEKENKEIFEVRPGKENITWIK</sequence>
<dbReference type="EMBL" id="VTPC01008453">
    <property type="protein sequence ID" value="KAF2892817.1"/>
    <property type="molecule type" value="Genomic_DNA"/>
</dbReference>
<dbReference type="AlphaFoldDB" id="A0A8K0CWW4"/>
<gene>
    <name evidence="1" type="ORF">ILUMI_13360</name>
</gene>
<evidence type="ECO:0000313" key="1">
    <source>
        <dbReference type="EMBL" id="KAF2892817.1"/>
    </source>
</evidence>
<name>A0A8K0CWW4_IGNLU</name>